<evidence type="ECO:0000256" key="4">
    <source>
        <dbReference type="ARBA" id="ARBA00022989"/>
    </source>
</evidence>
<feature type="transmembrane region" description="Helical" evidence="6">
    <location>
        <begin position="107"/>
        <end position="128"/>
    </location>
</feature>
<evidence type="ECO:0000256" key="3">
    <source>
        <dbReference type="ARBA" id="ARBA00022692"/>
    </source>
</evidence>
<organism evidence="8 9">
    <name type="scientific">Faecalicatena faecalis</name>
    <dbReference type="NCBI Taxonomy" id="2726362"/>
    <lineage>
        <taxon>Bacteria</taxon>
        <taxon>Bacillati</taxon>
        <taxon>Bacillota</taxon>
        <taxon>Clostridia</taxon>
        <taxon>Lachnospirales</taxon>
        <taxon>Lachnospiraceae</taxon>
        <taxon>Faecalicatena</taxon>
    </lineage>
</organism>
<evidence type="ECO:0000259" key="7">
    <source>
        <dbReference type="PROSITE" id="PS50850"/>
    </source>
</evidence>
<dbReference type="EMBL" id="JABACJ020000031">
    <property type="protein sequence ID" value="MBU3878318.1"/>
    <property type="molecule type" value="Genomic_DNA"/>
</dbReference>
<feature type="transmembrane region" description="Helical" evidence="6">
    <location>
        <begin position="320"/>
        <end position="343"/>
    </location>
</feature>
<dbReference type="Proteomes" id="UP000723714">
    <property type="component" value="Unassembled WGS sequence"/>
</dbReference>
<feature type="transmembrane region" description="Helical" evidence="6">
    <location>
        <begin position="83"/>
        <end position="101"/>
    </location>
</feature>
<keyword evidence="9" id="KW-1185">Reference proteome</keyword>
<reference evidence="8 9" key="1">
    <citation type="submission" date="2021-06" db="EMBL/GenBank/DDBJ databases">
        <title>Faecalicatena sp. nov. isolated from porcine feces.</title>
        <authorList>
            <person name="Oh B.S."/>
            <person name="Lee J.H."/>
        </authorList>
    </citation>
    <scope>NUCLEOTIDE SEQUENCE [LARGE SCALE GENOMIC DNA]</scope>
    <source>
        <strain evidence="8 9">AGMB00832</strain>
    </source>
</reference>
<proteinExistence type="predicted"/>
<feature type="transmembrane region" description="Helical" evidence="6">
    <location>
        <begin position="140"/>
        <end position="163"/>
    </location>
</feature>
<evidence type="ECO:0000256" key="1">
    <source>
        <dbReference type="ARBA" id="ARBA00004651"/>
    </source>
</evidence>
<name>A0ABS6DA51_9FIRM</name>
<feature type="transmembrane region" description="Helical" evidence="6">
    <location>
        <begin position="169"/>
        <end position="191"/>
    </location>
</feature>
<feature type="transmembrane region" description="Helical" evidence="6">
    <location>
        <begin position="294"/>
        <end position="314"/>
    </location>
</feature>
<evidence type="ECO:0000313" key="8">
    <source>
        <dbReference type="EMBL" id="MBU3878318.1"/>
    </source>
</evidence>
<dbReference type="InterPro" id="IPR020846">
    <property type="entry name" value="MFS_dom"/>
</dbReference>
<gene>
    <name evidence="8" type="ORF">HGO97_021170</name>
</gene>
<protein>
    <submittedName>
        <fullName evidence="8">MFS transporter</fullName>
    </submittedName>
</protein>
<dbReference type="InterPro" id="IPR005829">
    <property type="entry name" value="Sugar_transporter_CS"/>
</dbReference>
<feature type="transmembrane region" description="Helical" evidence="6">
    <location>
        <begin position="51"/>
        <end position="71"/>
    </location>
</feature>
<sequence>MKEKTKALPENYWKTIVFTFCVGWVVIWIYRSMLSPVYTEIQGTIGAQSNAAMGLIASCYFFGYTALQIPSGFLVDRFGQKRVLIPGFLVFAAGAASVGFAQNLTMLYLGSVLAGVGCGTYYGAAFSLTAEHVKPEKKGIGTAIVNSGSAVGMILGMTGSSFLVKTLRLPWQVMAGVSTTLIILLVIWFAVAIKDNMHEKRNNKRAEVKKSADQTAAPGKKSMFSLGMVSCYILYFTTCYAYYLIVTWLPKFLEDERGITGGLIGLIVSMISVTAVPGALYFARLSDKKRNKKALIIIGLELAAFALVALSMLMPNAAMLSAILLLYGFLGKMAVDPVLISYVSDKADPRNTATTLGVFNFFGMSSSIVAPALTGFIIDKTGSGELGFYIGAALLLCGTALFFCFNARNLAVKKAQATCV</sequence>
<feature type="transmembrane region" description="Helical" evidence="6">
    <location>
        <begin position="12"/>
        <end position="31"/>
    </location>
</feature>
<evidence type="ECO:0000313" key="9">
    <source>
        <dbReference type="Proteomes" id="UP000723714"/>
    </source>
</evidence>
<feature type="transmembrane region" description="Helical" evidence="6">
    <location>
        <begin position="263"/>
        <end position="282"/>
    </location>
</feature>
<feature type="domain" description="Major facilitator superfamily (MFS) profile" evidence="7">
    <location>
        <begin position="16"/>
        <end position="410"/>
    </location>
</feature>
<evidence type="ECO:0000256" key="2">
    <source>
        <dbReference type="ARBA" id="ARBA00022475"/>
    </source>
</evidence>
<feature type="transmembrane region" description="Helical" evidence="6">
    <location>
        <begin position="223"/>
        <end position="243"/>
    </location>
</feature>
<dbReference type="PROSITE" id="PS00217">
    <property type="entry name" value="SUGAR_TRANSPORT_2"/>
    <property type="match status" value="1"/>
</dbReference>
<keyword evidence="4 6" id="KW-1133">Transmembrane helix</keyword>
<comment type="caution">
    <text evidence="8">The sequence shown here is derived from an EMBL/GenBank/DDBJ whole genome shotgun (WGS) entry which is preliminary data.</text>
</comment>
<feature type="transmembrane region" description="Helical" evidence="6">
    <location>
        <begin position="355"/>
        <end position="374"/>
    </location>
</feature>
<evidence type="ECO:0000256" key="5">
    <source>
        <dbReference type="ARBA" id="ARBA00023136"/>
    </source>
</evidence>
<dbReference type="InterPro" id="IPR011701">
    <property type="entry name" value="MFS"/>
</dbReference>
<dbReference type="InterPro" id="IPR050189">
    <property type="entry name" value="MFS_Efflux_Transporters"/>
</dbReference>
<accession>A0ABS6DA51</accession>
<feature type="transmembrane region" description="Helical" evidence="6">
    <location>
        <begin position="386"/>
        <end position="405"/>
    </location>
</feature>
<keyword evidence="2" id="KW-1003">Cell membrane</keyword>
<keyword evidence="5 6" id="KW-0472">Membrane</keyword>
<dbReference type="PANTHER" id="PTHR43124:SF3">
    <property type="entry name" value="CHLORAMPHENICOL EFFLUX PUMP RV0191"/>
    <property type="match status" value="1"/>
</dbReference>
<dbReference type="PROSITE" id="PS50850">
    <property type="entry name" value="MFS"/>
    <property type="match status" value="1"/>
</dbReference>
<keyword evidence="3 6" id="KW-0812">Transmembrane</keyword>
<comment type="subcellular location">
    <subcellularLocation>
        <location evidence="1">Cell membrane</location>
        <topology evidence="1">Multi-pass membrane protein</topology>
    </subcellularLocation>
</comment>
<dbReference type="Pfam" id="PF07690">
    <property type="entry name" value="MFS_1"/>
    <property type="match status" value="1"/>
</dbReference>
<dbReference type="PANTHER" id="PTHR43124">
    <property type="entry name" value="PURINE EFFLUX PUMP PBUE"/>
    <property type="match status" value="1"/>
</dbReference>
<dbReference type="RefSeq" id="WP_216245006.1">
    <property type="nucleotide sequence ID" value="NZ_JABACJ020000031.1"/>
</dbReference>
<evidence type="ECO:0000256" key="6">
    <source>
        <dbReference type="SAM" id="Phobius"/>
    </source>
</evidence>